<evidence type="ECO:0000313" key="1">
    <source>
        <dbReference type="EMBL" id="CAK9168307.1"/>
    </source>
</evidence>
<gene>
    <name evidence="1" type="ORF">ILEXP_LOCUS37686</name>
</gene>
<keyword evidence="2" id="KW-1185">Reference proteome</keyword>
<dbReference type="EMBL" id="CAUOFW020005057">
    <property type="protein sequence ID" value="CAK9168307.1"/>
    <property type="molecule type" value="Genomic_DNA"/>
</dbReference>
<comment type="caution">
    <text evidence="1">The sequence shown here is derived from an EMBL/GenBank/DDBJ whole genome shotgun (WGS) entry which is preliminary data.</text>
</comment>
<dbReference type="AlphaFoldDB" id="A0ABC8TFW1"/>
<name>A0ABC8TFW1_9AQUA</name>
<evidence type="ECO:0000313" key="2">
    <source>
        <dbReference type="Proteomes" id="UP001642360"/>
    </source>
</evidence>
<feature type="non-terminal residue" evidence="1">
    <location>
        <position position="1"/>
    </location>
</feature>
<organism evidence="1 2">
    <name type="scientific">Ilex paraguariensis</name>
    <name type="common">yerba mate</name>
    <dbReference type="NCBI Taxonomy" id="185542"/>
    <lineage>
        <taxon>Eukaryota</taxon>
        <taxon>Viridiplantae</taxon>
        <taxon>Streptophyta</taxon>
        <taxon>Embryophyta</taxon>
        <taxon>Tracheophyta</taxon>
        <taxon>Spermatophyta</taxon>
        <taxon>Magnoliopsida</taxon>
        <taxon>eudicotyledons</taxon>
        <taxon>Gunneridae</taxon>
        <taxon>Pentapetalae</taxon>
        <taxon>asterids</taxon>
        <taxon>campanulids</taxon>
        <taxon>Aquifoliales</taxon>
        <taxon>Aquifoliaceae</taxon>
        <taxon>Ilex</taxon>
    </lineage>
</organism>
<reference evidence="1 2" key="1">
    <citation type="submission" date="2024-02" db="EMBL/GenBank/DDBJ databases">
        <authorList>
            <person name="Vignale AGUSTIN F."/>
            <person name="Sosa J E."/>
            <person name="Modenutti C."/>
        </authorList>
    </citation>
    <scope>NUCLEOTIDE SEQUENCE [LARGE SCALE GENOMIC DNA]</scope>
</reference>
<protein>
    <submittedName>
        <fullName evidence="1">Uncharacterized protein</fullName>
    </submittedName>
</protein>
<dbReference type="Proteomes" id="UP001642360">
    <property type="component" value="Unassembled WGS sequence"/>
</dbReference>
<feature type="non-terminal residue" evidence="1">
    <location>
        <position position="59"/>
    </location>
</feature>
<sequence length="59" mass="6567">HFLFISKDAQEFGEAPTNNFHIPRSWGHIPSRGDPGFTLNEIVRVCNLGQAEAVPFSTL</sequence>
<accession>A0ABC8TFW1</accession>
<proteinExistence type="predicted"/>